<keyword evidence="1 6" id="KW-0436">Ligase</keyword>
<dbReference type="GO" id="GO:0070681">
    <property type="term" value="P:glutaminyl-tRNAGln biosynthesis via transamidation"/>
    <property type="evidence" value="ECO:0007669"/>
    <property type="project" value="TreeGrafter"/>
</dbReference>
<reference evidence="8 9" key="1">
    <citation type="journal article" date="2019" name="Nat. Microbiol.">
        <title>Wide diversity of methane and short-chain alkane metabolisms in uncultured archaea.</title>
        <authorList>
            <person name="Borrel G."/>
            <person name="Adam P.S."/>
            <person name="McKay L.J."/>
            <person name="Chen L.X."/>
            <person name="Sierra-Garcia I.N."/>
            <person name="Sieber C.M."/>
            <person name="Letourneur Q."/>
            <person name="Ghozlane A."/>
            <person name="Andersen G.L."/>
            <person name="Li W.J."/>
            <person name="Hallam S.J."/>
            <person name="Muyzer G."/>
            <person name="de Oliveira V.M."/>
            <person name="Inskeep W.P."/>
            <person name="Banfield J.F."/>
            <person name="Gribaldo S."/>
        </authorList>
    </citation>
    <scope>NUCLEOTIDE SEQUENCE [LARGE SCALE GENOMIC DNA]</scope>
    <source>
        <strain evidence="8">NM1b</strain>
    </source>
</reference>
<sequence>MLNYEELGFKAGLEVHQQLNTGGKLFCRCPTILRDEKEVRYTLRRYLRASESELGEIDRAAREEEKIDRKITYIGYDTTCLVENDEEPPRPLNEEALEISLVVASLLRMKVVDWVYVMRKTVIDGSNTAGFQRTAFVASDGVIESNMGDVGIDTLCLEEDAAQKLREDKGEVTYSLDRLGIPLIEMGTAAEIRSPMHGREIAEKLGMVLRSTGRVKRGIGTIRQDVNVSIRGGARVEIKGVQNLRSIEEVMEKEVLRQIELLKVRDELKNRGATAEREIFDLSDLLKSNSFAINLKGFNGFERLEKEFSDRVKKFGLEIYDLDKSDLARLKERMNIKEEDLVFLIEGEKKKVLNALNSVLDRAEAALKGIPEETRRALPDGTTEYLRPLPGSARMYPETDIEPVFIDPDRLKRILNNLPELIDERKKRYMEGYSLNEDLAGLIAKSEKFKLFEEIMEIYDLPATLVVRTLETTVQDLRRDRVKVDNLSKDHFISIFKNLAEGKIAKEGIPEILRFFAEDPDRYIDEVIERSGKMDLSGAEEIIEEIVQEKLDFIKERGKGSFSPLMGLVMRKLRGKVDGKVVGEILEKKISESVSQTDR</sequence>
<comment type="similarity">
    <text evidence="6">Belongs to the GatB/GatE family. GatE subfamily.</text>
</comment>
<organism evidence="8 9">
    <name type="scientific">Candidatus Methanolliviera hydrocarbonicum</name>
    <dbReference type="NCBI Taxonomy" id="2491085"/>
    <lineage>
        <taxon>Archaea</taxon>
        <taxon>Methanobacteriati</taxon>
        <taxon>Methanobacteriota</taxon>
        <taxon>Candidatus Methanoliparia</taxon>
        <taxon>Candidatus Methanoliparales</taxon>
        <taxon>Candidatus Methanollivieraceae</taxon>
        <taxon>Candidatus Methanolliviera</taxon>
    </lineage>
</organism>
<accession>A0A520KWA8</accession>
<dbReference type="Gene3D" id="1.10.150.380">
    <property type="entry name" value="GatB domain, N-terminal subdomain"/>
    <property type="match status" value="1"/>
</dbReference>
<evidence type="ECO:0000313" key="8">
    <source>
        <dbReference type="EMBL" id="RZN68952.1"/>
    </source>
</evidence>
<dbReference type="SMART" id="SM00845">
    <property type="entry name" value="GatB_Yqey"/>
    <property type="match status" value="1"/>
</dbReference>
<evidence type="ECO:0000256" key="4">
    <source>
        <dbReference type="ARBA" id="ARBA00022917"/>
    </source>
</evidence>
<dbReference type="PROSITE" id="PS01234">
    <property type="entry name" value="GATB"/>
    <property type="match status" value="1"/>
</dbReference>
<dbReference type="Gene3D" id="3.30.1360.30">
    <property type="entry name" value="GAD-like domain"/>
    <property type="match status" value="1"/>
</dbReference>
<dbReference type="InterPro" id="IPR017958">
    <property type="entry name" value="Gln-tRNA_amidoTrfase_suB_CS"/>
</dbReference>
<dbReference type="EMBL" id="RXIL01000091">
    <property type="protein sequence ID" value="RZN68952.1"/>
    <property type="molecule type" value="Genomic_DNA"/>
</dbReference>
<keyword evidence="2 6" id="KW-0547">Nucleotide-binding</keyword>
<dbReference type="InterPro" id="IPR018027">
    <property type="entry name" value="Asn/Gln_amidotransferase"/>
</dbReference>
<evidence type="ECO:0000256" key="5">
    <source>
        <dbReference type="ARBA" id="ARBA00047913"/>
    </source>
</evidence>
<evidence type="ECO:0000259" key="7">
    <source>
        <dbReference type="SMART" id="SM00845"/>
    </source>
</evidence>
<gene>
    <name evidence="6 8" type="primary">gatE</name>
    <name evidence="8" type="ORF">EF807_05165</name>
</gene>
<dbReference type="GO" id="GO:0005524">
    <property type="term" value="F:ATP binding"/>
    <property type="evidence" value="ECO:0007669"/>
    <property type="project" value="UniProtKB-KW"/>
</dbReference>
<dbReference type="PANTHER" id="PTHR11659">
    <property type="entry name" value="GLUTAMYL-TRNA GLN AMIDOTRANSFERASE SUBUNIT B MITOCHONDRIAL AND PROKARYOTIC PET112-RELATED"/>
    <property type="match status" value="1"/>
</dbReference>
<dbReference type="SUPFAM" id="SSF55931">
    <property type="entry name" value="Glutamine synthetase/guanido kinase"/>
    <property type="match status" value="1"/>
</dbReference>
<dbReference type="Pfam" id="PF02637">
    <property type="entry name" value="GatB_Yqey"/>
    <property type="match status" value="1"/>
</dbReference>
<dbReference type="GO" id="GO:0004812">
    <property type="term" value="F:aminoacyl-tRNA ligase activity"/>
    <property type="evidence" value="ECO:0007669"/>
    <property type="project" value="InterPro"/>
</dbReference>
<keyword evidence="3 6" id="KW-0067">ATP-binding</keyword>
<evidence type="ECO:0000313" key="9">
    <source>
        <dbReference type="Proteomes" id="UP000320766"/>
    </source>
</evidence>
<comment type="function">
    <text evidence="6">Allows the formation of correctly charged Gln-tRNA(Gln) through the transamidation of misacylated Glu-tRNA(Gln) in organisms which lack glutaminyl-tRNA synthetase. The reaction takes place in the presence of glutamine and ATP through an activated gamma-phospho-Glu-tRNA(Gln). The GatDE system is specific for glutamate and does not act on aspartate.</text>
</comment>
<comment type="subunit">
    <text evidence="6">Heterodimer of GatD and GatE.</text>
</comment>
<dbReference type="PANTHER" id="PTHR11659:SF2">
    <property type="entry name" value="GLUTAMYL-TRNA(GLN) AMIDOTRANSFERASE SUBUNIT E"/>
    <property type="match status" value="1"/>
</dbReference>
<dbReference type="Gene3D" id="1.10.10.410">
    <property type="match status" value="1"/>
</dbReference>
<dbReference type="HAMAP" id="MF_00588">
    <property type="entry name" value="GatE"/>
    <property type="match status" value="1"/>
</dbReference>
<evidence type="ECO:0000256" key="2">
    <source>
        <dbReference type="ARBA" id="ARBA00022741"/>
    </source>
</evidence>
<dbReference type="InterPro" id="IPR023168">
    <property type="entry name" value="GatB_Yqey_C_2"/>
</dbReference>
<dbReference type="InterPro" id="IPR003789">
    <property type="entry name" value="Asn/Gln_tRNA_amidoTrase-B-like"/>
</dbReference>
<dbReference type="NCBIfam" id="TIGR00134">
    <property type="entry name" value="gatE_arch"/>
    <property type="match status" value="1"/>
</dbReference>
<proteinExistence type="inferred from homology"/>
<dbReference type="InterPro" id="IPR004115">
    <property type="entry name" value="GAD-like_sf"/>
</dbReference>
<dbReference type="EC" id="6.3.5.-" evidence="6"/>
<protein>
    <recommendedName>
        <fullName evidence="6">Glutamyl-tRNA(Gln) amidotransferase subunit E</fullName>
        <shortName evidence="6">Glu-ADT subunit E</shortName>
        <ecNumber evidence="6">6.3.5.-</ecNumber>
    </recommendedName>
</protein>
<dbReference type="GO" id="GO:0006412">
    <property type="term" value="P:translation"/>
    <property type="evidence" value="ECO:0007669"/>
    <property type="project" value="UniProtKB-UniRule"/>
</dbReference>
<keyword evidence="4 6" id="KW-0648">Protein biosynthesis</keyword>
<comment type="catalytic activity">
    <reaction evidence="5 6">
        <text>L-glutamyl-tRNA(Gln) + L-glutamine + ATP + H2O = L-glutaminyl-tRNA(Gln) + L-glutamate + ADP + phosphate + H(+)</text>
        <dbReference type="Rhea" id="RHEA:17521"/>
        <dbReference type="Rhea" id="RHEA-COMP:9681"/>
        <dbReference type="Rhea" id="RHEA-COMP:9684"/>
        <dbReference type="ChEBI" id="CHEBI:15377"/>
        <dbReference type="ChEBI" id="CHEBI:15378"/>
        <dbReference type="ChEBI" id="CHEBI:29985"/>
        <dbReference type="ChEBI" id="CHEBI:30616"/>
        <dbReference type="ChEBI" id="CHEBI:43474"/>
        <dbReference type="ChEBI" id="CHEBI:58359"/>
        <dbReference type="ChEBI" id="CHEBI:78520"/>
        <dbReference type="ChEBI" id="CHEBI:78521"/>
        <dbReference type="ChEBI" id="CHEBI:456216"/>
    </reaction>
</comment>
<dbReference type="InterPro" id="IPR004414">
    <property type="entry name" value="GatE"/>
</dbReference>
<feature type="domain" description="Asn/Gln amidotransferase" evidence="7">
    <location>
        <begin position="450"/>
        <end position="590"/>
    </location>
</feature>
<comment type="caution">
    <text evidence="8">The sequence shown here is derived from an EMBL/GenBank/DDBJ whole genome shotgun (WGS) entry which is preliminary data.</text>
</comment>
<dbReference type="GO" id="GO:0050567">
    <property type="term" value="F:glutaminyl-tRNA synthase (glutamine-hydrolyzing) activity"/>
    <property type="evidence" value="ECO:0007669"/>
    <property type="project" value="UniProtKB-UniRule"/>
</dbReference>
<dbReference type="NCBIfam" id="NF003107">
    <property type="entry name" value="PRK04028.1"/>
    <property type="match status" value="1"/>
</dbReference>
<dbReference type="GO" id="GO:0005737">
    <property type="term" value="C:cytoplasm"/>
    <property type="evidence" value="ECO:0007669"/>
    <property type="project" value="InterPro"/>
</dbReference>
<dbReference type="InterPro" id="IPR006075">
    <property type="entry name" value="Asn/Gln-tRNA_Trfase_suB/E_cat"/>
</dbReference>
<dbReference type="Pfam" id="PF02934">
    <property type="entry name" value="GatB_N"/>
    <property type="match status" value="1"/>
</dbReference>
<dbReference type="InterPro" id="IPR042114">
    <property type="entry name" value="GatB_C_1"/>
</dbReference>
<evidence type="ECO:0000256" key="3">
    <source>
        <dbReference type="ARBA" id="ARBA00022840"/>
    </source>
</evidence>
<name>A0A520KWA8_9EURY</name>
<dbReference type="GO" id="GO:0016740">
    <property type="term" value="F:transferase activity"/>
    <property type="evidence" value="ECO:0007669"/>
    <property type="project" value="UniProtKB-KW"/>
</dbReference>
<evidence type="ECO:0000256" key="6">
    <source>
        <dbReference type="HAMAP-Rule" id="MF_00588"/>
    </source>
</evidence>
<keyword evidence="8" id="KW-0808">Transferase</keyword>
<dbReference type="InterPro" id="IPR014746">
    <property type="entry name" value="Gln_synth/guanido_kin_cat_dom"/>
</dbReference>
<dbReference type="AlphaFoldDB" id="A0A520KWA8"/>
<dbReference type="InterPro" id="IPR017959">
    <property type="entry name" value="Asn/Gln-tRNA_amidoTrfase_suB/E"/>
</dbReference>
<dbReference type="SUPFAM" id="SSF55261">
    <property type="entry name" value="GAD domain-like"/>
    <property type="match status" value="1"/>
</dbReference>
<dbReference type="Proteomes" id="UP000320766">
    <property type="component" value="Unassembled WGS sequence"/>
</dbReference>
<evidence type="ECO:0000256" key="1">
    <source>
        <dbReference type="ARBA" id="ARBA00022598"/>
    </source>
</evidence>
<dbReference type="SUPFAM" id="SSF89095">
    <property type="entry name" value="GatB/YqeY motif"/>
    <property type="match status" value="1"/>
</dbReference>